<evidence type="ECO:0000256" key="1">
    <source>
        <dbReference type="ARBA" id="ARBA00003989"/>
    </source>
</evidence>
<dbReference type="Pfam" id="PF10627">
    <property type="entry name" value="CsgE"/>
    <property type="match status" value="1"/>
</dbReference>
<keyword evidence="3" id="KW-0732">Signal</keyword>
<evidence type="ECO:0000256" key="2">
    <source>
        <dbReference type="ARBA" id="ARBA00014024"/>
    </source>
</evidence>
<evidence type="ECO:0000256" key="3">
    <source>
        <dbReference type="ARBA" id="ARBA00022729"/>
    </source>
</evidence>
<dbReference type="Gene3D" id="2.60.40.2420">
    <property type="match status" value="1"/>
</dbReference>
<dbReference type="OrthoDB" id="1524955at2"/>
<organism evidence="4 5">
    <name type="scientific">Mesoflavibacter zeaxanthinifaciens subsp. sabulilitoris</name>
    <dbReference type="NCBI Taxonomy" id="1520893"/>
    <lineage>
        <taxon>Bacteria</taxon>
        <taxon>Pseudomonadati</taxon>
        <taxon>Bacteroidota</taxon>
        <taxon>Flavobacteriia</taxon>
        <taxon>Flavobacteriales</taxon>
        <taxon>Flavobacteriaceae</taxon>
        <taxon>Mesoflavibacter</taxon>
    </lineage>
</organism>
<protein>
    <recommendedName>
        <fullName evidence="2">Curli production assembly/transport component CsgE</fullName>
    </recommendedName>
</protein>
<dbReference type="InterPro" id="IPR018900">
    <property type="entry name" value="Curli_CsgE"/>
</dbReference>
<sequence length="257" mass="29801">MVSIYKYKLLIIVLLFSISNLVAQRITNRDIEAKIDTSSLNGIYQIKSIAFNKTEVYKTLKYDFSVIKKNKKTNNSSKNKQEGLFALEPNQTMELSQTSINLSENDEVVIFLLIYEEENLVGKKIVNLSTSNNLKKTVKPKEESLTIDVDDTSEDGVEIRGLVTDETRTKFGREFYEAFANRYREDGVNAAKVIVVEEKFSLGRRTIIEVKIDDNLVYQFLIKPDPESIRKHSESCLRYVKRYLIREKENAKRIKEY</sequence>
<reference evidence="4 5" key="1">
    <citation type="submission" date="2018-03" db="EMBL/GenBank/DDBJ databases">
        <title>Mesoflavibacter sp. HG37 and Mesoflavibacter sp. HG96 sp.nov., two marine bacteria isolated from seawater of Western Pacific Ocean.</title>
        <authorList>
            <person name="Cheng H."/>
            <person name="Wu Y.-H."/>
            <person name="Guo L.-L."/>
            <person name="Xu X.-W."/>
        </authorList>
    </citation>
    <scope>NUCLEOTIDE SEQUENCE [LARGE SCALE GENOMIC DNA]</scope>
    <source>
        <strain evidence="4 5">KCTC 42117</strain>
    </source>
</reference>
<proteinExistence type="predicted"/>
<accession>A0A2T1NAL6</accession>
<dbReference type="RefSeq" id="WP_106679191.1">
    <property type="nucleotide sequence ID" value="NZ_JACHWV010000003.1"/>
</dbReference>
<dbReference type="AlphaFoldDB" id="A0A2T1NAL6"/>
<evidence type="ECO:0000313" key="4">
    <source>
        <dbReference type="EMBL" id="PSG89168.1"/>
    </source>
</evidence>
<comment type="function">
    <text evidence="1">May be involved in the biogenesis of curli organelles.</text>
</comment>
<name>A0A2T1NAL6_9FLAO</name>
<keyword evidence="5" id="KW-1185">Reference proteome</keyword>
<evidence type="ECO:0000313" key="5">
    <source>
        <dbReference type="Proteomes" id="UP000238430"/>
    </source>
</evidence>
<gene>
    <name evidence="4" type="ORF">C7H61_09435</name>
</gene>
<comment type="caution">
    <text evidence="4">The sequence shown here is derived from an EMBL/GenBank/DDBJ whole genome shotgun (WGS) entry which is preliminary data.</text>
</comment>
<dbReference type="InterPro" id="IPR053722">
    <property type="entry name" value="Curli_assembly_CsgC/AgfC"/>
</dbReference>
<dbReference type="EMBL" id="PXOT01000024">
    <property type="protein sequence ID" value="PSG89168.1"/>
    <property type="molecule type" value="Genomic_DNA"/>
</dbReference>
<dbReference type="Proteomes" id="UP000238430">
    <property type="component" value="Unassembled WGS sequence"/>
</dbReference>